<evidence type="ECO:0000313" key="2">
    <source>
        <dbReference type="EMBL" id="KAH3854529.1"/>
    </source>
</evidence>
<protein>
    <recommendedName>
        <fullName evidence="1">Codanin-1 C-terminal domain-containing protein</fullName>
    </recommendedName>
</protein>
<dbReference type="Proteomes" id="UP000828390">
    <property type="component" value="Unassembled WGS sequence"/>
</dbReference>
<proteinExistence type="predicted"/>
<reference evidence="2" key="1">
    <citation type="journal article" date="2019" name="bioRxiv">
        <title>The Genome of the Zebra Mussel, Dreissena polymorpha: A Resource for Invasive Species Research.</title>
        <authorList>
            <person name="McCartney M.A."/>
            <person name="Auch B."/>
            <person name="Kono T."/>
            <person name="Mallez S."/>
            <person name="Zhang Y."/>
            <person name="Obille A."/>
            <person name="Becker A."/>
            <person name="Abrahante J.E."/>
            <person name="Garbe J."/>
            <person name="Badalamenti J.P."/>
            <person name="Herman A."/>
            <person name="Mangelson H."/>
            <person name="Liachko I."/>
            <person name="Sullivan S."/>
            <person name="Sone E.D."/>
            <person name="Koren S."/>
            <person name="Silverstein K.A.T."/>
            <person name="Beckman K.B."/>
            <person name="Gohl D.M."/>
        </authorList>
    </citation>
    <scope>NUCLEOTIDE SEQUENCE</scope>
    <source>
        <strain evidence="2">Duluth1</strain>
        <tissue evidence="2">Whole animal</tissue>
    </source>
</reference>
<dbReference type="EMBL" id="JAIWYP010000003">
    <property type="protein sequence ID" value="KAH3854529.1"/>
    <property type="molecule type" value="Genomic_DNA"/>
</dbReference>
<accession>A0A9D4LB07</accession>
<evidence type="ECO:0000313" key="3">
    <source>
        <dbReference type="Proteomes" id="UP000828390"/>
    </source>
</evidence>
<organism evidence="2 3">
    <name type="scientific">Dreissena polymorpha</name>
    <name type="common">Zebra mussel</name>
    <name type="synonym">Mytilus polymorpha</name>
    <dbReference type="NCBI Taxonomy" id="45954"/>
    <lineage>
        <taxon>Eukaryota</taxon>
        <taxon>Metazoa</taxon>
        <taxon>Spiralia</taxon>
        <taxon>Lophotrochozoa</taxon>
        <taxon>Mollusca</taxon>
        <taxon>Bivalvia</taxon>
        <taxon>Autobranchia</taxon>
        <taxon>Heteroconchia</taxon>
        <taxon>Euheterodonta</taxon>
        <taxon>Imparidentia</taxon>
        <taxon>Neoheterodontei</taxon>
        <taxon>Myida</taxon>
        <taxon>Dreissenoidea</taxon>
        <taxon>Dreissenidae</taxon>
        <taxon>Dreissena</taxon>
    </lineage>
</organism>
<evidence type="ECO:0000259" key="1">
    <source>
        <dbReference type="Pfam" id="PF15296"/>
    </source>
</evidence>
<reference evidence="2" key="2">
    <citation type="submission" date="2020-11" db="EMBL/GenBank/DDBJ databases">
        <authorList>
            <person name="McCartney M.A."/>
            <person name="Auch B."/>
            <person name="Kono T."/>
            <person name="Mallez S."/>
            <person name="Becker A."/>
            <person name="Gohl D.M."/>
            <person name="Silverstein K.A.T."/>
            <person name="Koren S."/>
            <person name="Bechman K.B."/>
            <person name="Herman A."/>
            <person name="Abrahante J.E."/>
            <person name="Garbe J."/>
        </authorList>
    </citation>
    <scope>NUCLEOTIDE SEQUENCE</scope>
    <source>
        <strain evidence="2">Duluth1</strain>
        <tissue evidence="2">Whole animal</tissue>
    </source>
</reference>
<comment type="caution">
    <text evidence="2">The sequence shown here is derived from an EMBL/GenBank/DDBJ whole genome shotgun (WGS) entry which is preliminary data.</text>
</comment>
<feature type="domain" description="Codanin-1 C-terminal" evidence="1">
    <location>
        <begin position="1"/>
        <end position="36"/>
    </location>
</feature>
<dbReference type="Pfam" id="PF15296">
    <property type="entry name" value="Codanin-1_C"/>
    <property type="match status" value="1"/>
</dbReference>
<sequence>MKRVVDFVADRTASNFIKKFRSGLLQESITGGKERVLDQVLSNPEGSPSAKMKASRQGFYSMYCLL</sequence>
<dbReference type="InterPro" id="IPR028171">
    <property type="entry name" value="Codanin-1_C"/>
</dbReference>
<keyword evidence="3" id="KW-1185">Reference proteome</keyword>
<dbReference type="AlphaFoldDB" id="A0A9D4LB07"/>
<name>A0A9D4LB07_DREPO</name>
<gene>
    <name evidence="2" type="ORF">DPMN_097072</name>
</gene>